<dbReference type="AlphaFoldDB" id="A0A8H4SPP2"/>
<keyword evidence="2" id="KW-1185">Reference proteome</keyword>
<reference evidence="1" key="2">
    <citation type="submission" date="2020-05" db="EMBL/GenBank/DDBJ databases">
        <authorList>
            <person name="Kim H.-S."/>
            <person name="Proctor R.H."/>
            <person name="Brown D.W."/>
        </authorList>
    </citation>
    <scope>NUCLEOTIDE SEQUENCE</scope>
    <source>
        <strain evidence="1">NRRL 20472</strain>
    </source>
</reference>
<reference evidence="1" key="1">
    <citation type="journal article" date="2020" name="BMC Genomics">
        <title>Correction to: Identification and distribution of gene clusters required for synthesis of sphingolipid metabolism inhibitors in diverse species of the filamentous fungus Fusarium.</title>
        <authorList>
            <person name="Kim H.S."/>
            <person name="Lohmar J.M."/>
            <person name="Busman M."/>
            <person name="Brown D.W."/>
            <person name="Naumann T.A."/>
            <person name="Divon H.H."/>
            <person name="Lysoe E."/>
            <person name="Uhlig S."/>
            <person name="Proctor R.H."/>
        </authorList>
    </citation>
    <scope>NUCLEOTIDE SEQUENCE</scope>
    <source>
        <strain evidence="1">NRRL 20472</strain>
    </source>
</reference>
<protein>
    <submittedName>
        <fullName evidence="1">Uncharacterized protein</fullName>
    </submittedName>
</protein>
<comment type="caution">
    <text evidence="1">The sequence shown here is derived from an EMBL/GenBank/DDBJ whole genome shotgun (WGS) entry which is preliminary data.</text>
</comment>
<dbReference type="OrthoDB" id="4537670at2759"/>
<sequence>MPVPEVNDVLRFEGYQGQESDSASIEVNWSQSLRSKSATYYIVNAKNTAKGNADTILFIQKPMYTDESIPDHISKIPGAQKKDDGWEVPISDRFQYGQKNSQGEQRFLVLHDKANKIYQHRFLTTTIQGNAAEWAQKLAKSFGAGDLSDQVSKLGKNFVGDYLKTF</sequence>
<dbReference type="EMBL" id="JABEXW010001595">
    <property type="protein sequence ID" value="KAF4943287.1"/>
    <property type="molecule type" value="Genomic_DNA"/>
</dbReference>
<name>A0A8H4SPP2_9HYPO</name>
<dbReference type="Proteomes" id="UP000622797">
    <property type="component" value="Unassembled WGS sequence"/>
</dbReference>
<evidence type="ECO:0000313" key="1">
    <source>
        <dbReference type="EMBL" id="KAF4943287.1"/>
    </source>
</evidence>
<gene>
    <name evidence="1" type="ORF">FSARC_14962</name>
</gene>
<accession>A0A8H4SPP2</accession>
<organism evidence="1 2">
    <name type="scientific">Fusarium sarcochroum</name>
    <dbReference type="NCBI Taxonomy" id="1208366"/>
    <lineage>
        <taxon>Eukaryota</taxon>
        <taxon>Fungi</taxon>
        <taxon>Dikarya</taxon>
        <taxon>Ascomycota</taxon>
        <taxon>Pezizomycotina</taxon>
        <taxon>Sordariomycetes</taxon>
        <taxon>Hypocreomycetidae</taxon>
        <taxon>Hypocreales</taxon>
        <taxon>Nectriaceae</taxon>
        <taxon>Fusarium</taxon>
        <taxon>Fusarium lateritium species complex</taxon>
    </lineage>
</organism>
<evidence type="ECO:0000313" key="2">
    <source>
        <dbReference type="Proteomes" id="UP000622797"/>
    </source>
</evidence>
<proteinExistence type="predicted"/>